<proteinExistence type="predicted"/>
<evidence type="ECO:0000256" key="1">
    <source>
        <dbReference type="SAM" id="MobiDB-lite"/>
    </source>
</evidence>
<evidence type="ECO:0000313" key="3">
    <source>
        <dbReference type="Proteomes" id="UP000028135"/>
    </source>
</evidence>
<sequence length="786" mass="89327">MTQTNFNYVSALAGAGKTYKAVDHASFLANEGFRIVIAQPSRQLIDETHTLAEQFQTRYPNAKYRLKKIHSDNKTKSSVSGEIVNYLKNYDYDNGEILFITHAALFSIPYFHRKDNWILIVDEIPDPFEDMSLKLPDNHSLITDHFTLSTQSAYYSRPVIKPESEDHIRAIWENKNGDQVNAVFADFLDAYYDDHRDLYVNSSTWTAIAENRDKKERLPANAIWKPSYLEGFKEVIIMGAMFEESILFQIWGQQMGVEWSVYDRIQNHLRYQNHAPQPNLTITYLLEENWSKTKARQQFQDSDYSVFDMCKAEADYHIAGADHIIITNKDRESETDECFVNGSRVSNVSHGINTFQHIDNAIFLSALNPSPTHFKLFEMLDVTSDELADARYHQIVYQAVMRTSLRDPSAVERAKHFIVPDKRAADYLARVIPGCKVQAGTFADMDLGKSINGRPKGSKDTKKRERFWSSPAQKSAAQTAKKTLIRKQNRLTYDPSIPNRMSLFAGKWDKHPKEFTFTDADSLIADLKEMSETVIQSKEENVLICPAHFVERAGVETRRGLENIESIHGVWLDNDGGDLTPSDFRNIFPTLRMAIFSTYSGGNRYRVFIPTNAPMIRDTDFIIKCLLMNEIRSHGYSDKGKLKHGFDVGKLTPSSMFYLPGLQHGKADEAFFIENPGDEIDVGKWLEGASIKMFREEEAIRVPEEFSKAINPNITLQSIAAEIQALPKGTVNGSLAKLVVKAFRNGFEAGEIRVVLGMALSGRSGGREHMRDFEGLIRKGQNGKLK</sequence>
<evidence type="ECO:0000313" key="2">
    <source>
        <dbReference type="EMBL" id="KER35181.1"/>
    </source>
</evidence>
<dbReference type="RefSeq" id="WP_013039361.1">
    <property type="nucleotide sequence ID" value="NZ_JANF02000082.1"/>
</dbReference>
<organism evidence="2 3">
    <name type="scientific">Sphingobium indicum F2</name>
    <dbReference type="NCBI Taxonomy" id="1450518"/>
    <lineage>
        <taxon>Bacteria</taxon>
        <taxon>Pseudomonadati</taxon>
        <taxon>Pseudomonadota</taxon>
        <taxon>Alphaproteobacteria</taxon>
        <taxon>Sphingomonadales</taxon>
        <taxon>Sphingomonadaceae</taxon>
        <taxon>Sphingobium</taxon>
    </lineage>
</organism>
<gene>
    <name evidence="2" type="ORF">AL00_17650</name>
</gene>
<dbReference type="InterPro" id="IPR027417">
    <property type="entry name" value="P-loop_NTPase"/>
</dbReference>
<protein>
    <submittedName>
        <fullName evidence="2">Uncharacterized protein</fullName>
    </submittedName>
</protein>
<dbReference type="AlphaFoldDB" id="A0A8E1C1Q3"/>
<dbReference type="SUPFAM" id="SSF52540">
    <property type="entry name" value="P-loop containing nucleoside triphosphate hydrolases"/>
    <property type="match status" value="1"/>
</dbReference>
<dbReference type="EMBL" id="JANF02000082">
    <property type="protein sequence ID" value="KER35181.1"/>
    <property type="molecule type" value="Genomic_DNA"/>
</dbReference>
<dbReference type="Proteomes" id="UP000028135">
    <property type="component" value="Unassembled WGS sequence"/>
</dbReference>
<accession>A0A8E1C1Q3</accession>
<reference evidence="2 3" key="1">
    <citation type="submission" date="2014-05" db="EMBL/GenBank/DDBJ databases">
        <title>Genome Announcement of Sphingobium lucknowense F2.</title>
        <authorList>
            <person name="Lal R."/>
            <person name="Negi V."/>
            <person name="Lata P."/>
            <person name="Sangwan N."/>
            <person name="Gupta S.K."/>
            <person name="Rao D.L.N."/>
            <person name="Das S."/>
        </authorList>
    </citation>
    <scope>NUCLEOTIDE SEQUENCE [LARGE SCALE GENOMIC DNA]</scope>
    <source>
        <strain evidence="2 3">F2</strain>
    </source>
</reference>
<feature type="compositionally biased region" description="Low complexity" evidence="1">
    <location>
        <begin position="469"/>
        <end position="480"/>
    </location>
</feature>
<comment type="caution">
    <text evidence="2">The sequence shown here is derived from an EMBL/GenBank/DDBJ whole genome shotgun (WGS) entry which is preliminary data.</text>
</comment>
<dbReference type="GeneID" id="29272528"/>
<feature type="region of interest" description="Disordered" evidence="1">
    <location>
        <begin position="448"/>
        <end position="480"/>
    </location>
</feature>
<feature type="compositionally biased region" description="Basic and acidic residues" evidence="1">
    <location>
        <begin position="457"/>
        <end position="467"/>
    </location>
</feature>
<name>A0A8E1C1Q3_9SPHN</name>